<dbReference type="AlphaFoldDB" id="A0A1Y5P082"/>
<name>A0A1Y5P082_9MICO</name>
<sequence>MTTAETDAVVARLLRSDEPSIRWRVRAELLGEPVDARPMRALRKEIRDSARVRTIIAAAADLQPYAKWRGAHWALLSLAALGYPPGDAALLPLRDAVLGHWLSPRYLVDRDVPRVTPQVTRTAVPRVGGRSRRCGSQHGGALLAITRLGVDDGRGEVLAARLSDWQWPDGGWNCDRDPAAAMSSVNETLLPMRGLHAFAEATGDTVAAASARAAAEVFLQRRVAWRRRTPGEPIASDVLKLHHPVYWHYDVLAGLVGLAELDMVGDPRCHDAIDHLESLRRPDGQWSATARYWRLAAEGSNIESVPWDTVSTRTPNEWVTLDALLTLKAAGR</sequence>
<protein>
    <submittedName>
        <fullName evidence="1">Uncharacterized protein</fullName>
    </submittedName>
</protein>
<dbReference type="EMBL" id="FLQR01000006">
    <property type="protein sequence ID" value="SBS72083.1"/>
    <property type="molecule type" value="Genomic_DNA"/>
</dbReference>
<organism evidence="1">
    <name type="scientific">uncultured Microbacterium sp</name>
    <dbReference type="NCBI Taxonomy" id="191216"/>
    <lineage>
        <taxon>Bacteria</taxon>
        <taxon>Bacillati</taxon>
        <taxon>Actinomycetota</taxon>
        <taxon>Actinomycetes</taxon>
        <taxon>Micrococcales</taxon>
        <taxon>Microbacteriaceae</taxon>
        <taxon>Microbacterium</taxon>
        <taxon>environmental samples</taxon>
    </lineage>
</organism>
<dbReference type="InterPro" id="IPR008930">
    <property type="entry name" value="Terpenoid_cyclase/PrenylTrfase"/>
</dbReference>
<gene>
    <name evidence="1" type="ORF">MIPYR_20393</name>
</gene>
<reference evidence="1" key="1">
    <citation type="submission" date="2016-03" db="EMBL/GenBank/DDBJ databases">
        <authorList>
            <person name="Ploux O."/>
        </authorList>
    </citation>
    <scope>NUCLEOTIDE SEQUENCE</scope>
    <source>
        <strain evidence="1">UC1</strain>
    </source>
</reference>
<dbReference type="SUPFAM" id="SSF48239">
    <property type="entry name" value="Terpenoid cyclases/Protein prenyltransferases"/>
    <property type="match status" value="1"/>
</dbReference>
<dbReference type="RefSeq" id="WP_295575224.1">
    <property type="nucleotide sequence ID" value="NZ_FLQR01000006.1"/>
</dbReference>
<accession>A0A1Y5P082</accession>
<evidence type="ECO:0000313" key="1">
    <source>
        <dbReference type="EMBL" id="SBS72083.1"/>
    </source>
</evidence>
<proteinExistence type="predicted"/>